<evidence type="ECO:0000313" key="3">
    <source>
        <dbReference type="Proteomes" id="UP000076842"/>
    </source>
</evidence>
<dbReference type="Proteomes" id="UP000076842">
    <property type="component" value="Unassembled WGS sequence"/>
</dbReference>
<protein>
    <submittedName>
        <fullName evidence="2">Uncharacterized protein</fullName>
    </submittedName>
</protein>
<sequence>MGAICSCLDSPKEQEEEIEITTPRGTYGFQGGRVVQPPDAPYLPESSVLRPSGTVGGMPKEPTPKPSRVGLSSR</sequence>
<name>A0A165GP75_9BASI</name>
<dbReference type="AlphaFoldDB" id="A0A165GP75"/>
<reference evidence="2 3" key="1">
    <citation type="journal article" date="2016" name="Mol. Biol. Evol.">
        <title>Comparative Genomics of Early-Diverging Mushroom-Forming Fungi Provides Insights into the Origins of Lignocellulose Decay Capabilities.</title>
        <authorList>
            <person name="Nagy L.G."/>
            <person name="Riley R."/>
            <person name="Tritt A."/>
            <person name="Adam C."/>
            <person name="Daum C."/>
            <person name="Floudas D."/>
            <person name="Sun H."/>
            <person name="Yadav J.S."/>
            <person name="Pangilinan J."/>
            <person name="Larsson K.H."/>
            <person name="Matsuura K."/>
            <person name="Barry K."/>
            <person name="Labutti K."/>
            <person name="Kuo R."/>
            <person name="Ohm R.A."/>
            <person name="Bhattacharya S.S."/>
            <person name="Shirouzu T."/>
            <person name="Yoshinaga Y."/>
            <person name="Martin F.M."/>
            <person name="Grigoriev I.V."/>
            <person name="Hibbett D.S."/>
        </authorList>
    </citation>
    <scope>NUCLEOTIDE SEQUENCE [LARGE SCALE GENOMIC DNA]</scope>
    <source>
        <strain evidence="2 3">HHB12733</strain>
    </source>
</reference>
<feature type="region of interest" description="Disordered" evidence="1">
    <location>
        <begin position="22"/>
        <end position="74"/>
    </location>
</feature>
<proteinExistence type="predicted"/>
<keyword evidence="3" id="KW-1185">Reference proteome</keyword>
<dbReference type="OrthoDB" id="3337636at2759"/>
<accession>A0A165GP75</accession>
<evidence type="ECO:0000256" key="1">
    <source>
        <dbReference type="SAM" id="MobiDB-lite"/>
    </source>
</evidence>
<dbReference type="EMBL" id="KV423952">
    <property type="protein sequence ID" value="KZT58306.1"/>
    <property type="molecule type" value="Genomic_DNA"/>
</dbReference>
<organism evidence="2 3">
    <name type="scientific">Calocera cornea HHB12733</name>
    <dbReference type="NCBI Taxonomy" id="1353952"/>
    <lineage>
        <taxon>Eukaryota</taxon>
        <taxon>Fungi</taxon>
        <taxon>Dikarya</taxon>
        <taxon>Basidiomycota</taxon>
        <taxon>Agaricomycotina</taxon>
        <taxon>Dacrymycetes</taxon>
        <taxon>Dacrymycetales</taxon>
        <taxon>Dacrymycetaceae</taxon>
        <taxon>Calocera</taxon>
    </lineage>
</organism>
<gene>
    <name evidence="2" type="ORF">CALCODRAFT_495023</name>
</gene>
<evidence type="ECO:0000313" key="2">
    <source>
        <dbReference type="EMBL" id="KZT58306.1"/>
    </source>
</evidence>
<dbReference type="InParanoid" id="A0A165GP75"/>